<protein>
    <submittedName>
        <fullName evidence="3">Uncharacterized protein</fullName>
    </submittedName>
</protein>
<evidence type="ECO:0000313" key="4">
    <source>
        <dbReference type="Proteomes" id="UP000528555"/>
    </source>
</evidence>
<organism evidence="3 4">
    <name type="scientific">Dorea phocaeensis</name>
    <dbReference type="NCBI Taxonomy" id="2040291"/>
    <lineage>
        <taxon>Bacteria</taxon>
        <taxon>Bacillati</taxon>
        <taxon>Bacillota</taxon>
        <taxon>Clostridia</taxon>
        <taxon>Lachnospirales</taxon>
        <taxon>Lachnospiraceae</taxon>
        <taxon>Dorea</taxon>
    </lineage>
</organism>
<evidence type="ECO:0000313" key="5">
    <source>
        <dbReference type="Proteomes" id="UP000701680"/>
    </source>
</evidence>
<dbReference type="EMBL" id="JAAIUO010000003">
    <property type="protein sequence ID" value="NSK14483.1"/>
    <property type="molecule type" value="Genomic_DNA"/>
</dbReference>
<evidence type="ECO:0000313" key="2">
    <source>
        <dbReference type="EMBL" id="NSK14483.1"/>
    </source>
</evidence>
<feature type="transmembrane region" description="Helical" evidence="1">
    <location>
        <begin position="49"/>
        <end position="74"/>
    </location>
</feature>
<dbReference type="AlphaFoldDB" id="A0A850HJP2"/>
<keyword evidence="1" id="KW-0472">Membrane</keyword>
<gene>
    <name evidence="3" type="ORF">G5A66_06265</name>
    <name evidence="2" type="ORF">G5A75_06285</name>
</gene>
<evidence type="ECO:0000313" key="3">
    <source>
        <dbReference type="EMBL" id="NVH58257.1"/>
    </source>
</evidence>
<name>A0A850HJP2_9FIRM</name>
<keyword evidence="1" id="KW-1133">Transmembrane helix</keyword>
<sequence>MEPEEQPTDNSAWKNKARPAIYAMAGFYLAYLSYQMFKQISVTSGSEQTMMIVFSILFAVIGVGGILFGLMAGYKNTKDRK</sequence>
<dbReference type="EMBL" id="JAAITX010000003">
    <property type="protein sequence ID" value="NVH58257.1"/>
    <property type="molecule type" value="Genomic_DNA"/>
</dbReference>
<evidence type="ECO:0000256" key="1">
    <source>
        <dbReference type="SAM" id="Phobius"/>
    </source>
</evidence>
<keyword evidence="4" id="KW-1185">Reference proteome</keyword>
<keyword evidence="1" id="KW-0812">Transmembrane</keyword>
<comment type="caution">
    <text evidence="3">The sequence shown here is derived from an EMBL/GenBank/DDBJ whole genome shotgun (WGS) entry which is preliminary data.</text>
</comment>
<accession>A0A850HJP2</accession>
<reference evidence="4 5" key="1">
    <citation type="journal article" date="2020" name="Cell Host Microbe">
        <title>Functional and Genomic Variation between Human-Derived Isolates of Lachnospiraceae Reveals Inter- and Intra-Species Diversity.</title>
        <authorList>
            <person name="Sorbara M.T."/>
            <person name="Littmann E.R."/>
            <person name="Fontana E."/>
            <person name="Moody T.U."/>
            <person name="Kohout C.E."/>
            <person name="Gjonbalaj M."/>
            <person name="Eaton V."/>
            <person name="Seok R."/>
            <person name="Leiner I.M."/>
            <person name="Pamer E.G."/>
        </authorList>
    </citation>
    <scope>NUCLEOTIDE SEQUENCE [LARGE SCALE GENOMIC DNA]</scope>
    <source>
        <strain evidence="3 4">MSK.17.11</strain>
        <strain evidence="2 5">MSK.17.38</strain>
    </source>
</reference>
<proteinExistence type="predicted"/>
<dbReference type="OrthoDB" id="2086228at2"/>
<dbReference type="Proteomes" id="UP000701680">
    <property type="component" value="Unassembled WGS sequence"/>
</dbReference>
<dbReference type="Proteomes" id="UP000528555">
    <property type="component" value="Unassembled WGS sequence"/>
</dbReference>
<feature type="transmembrane region" description="Helical" evidence="1">
    <location>
        <begin position="20"/>
        <end position="37"/>
    </location>
</feature>
<reference evidence="3" key="2">
    <citation type="submission" date="2020-02" db="EMBL/GenBank/DDBJ databases">
        <authorList>
            <person name="Littmann E."/>
            <person name="Sorbara M."/>
        </authorList>
    </citation>
    <scope>NUCLEOTIDE SEQUENCE</scope>
    <source>
        <strain evidence="3">MSK.17.11</strain>
        <strain evidence="2">MSK.17.38</strain>
    </source>
</reference>